<organism evidence="2 3">
    <name type="scientific">Lithospermum erythrorhizon</name>
    <name type="common">Purple gromwell</name>
    <name type="synonym">Lithospermum officinale var. erythrorhizon</name>
    <dbReference type="NCBI Taxonomy" id="34254"/>
    <lineage>
        <taxon>Eukaryota</taxon>
        <taxon>Viridiplantae</taxon>
        <taxon>Streptophyta</taxon>
        <taxon>Embryophyta</taxon>
        <taxon>Tracheophyta</taxon>
        <taxon>Spermatophyta</taxon>
        <taxon>Magnoliopsida</taxon>
        <taxon>eudicotyledons</taxon>
        <taxon>Gunneridae</taxon>
        <taxon>Pentapetalae</taxon>
        <taxon>asterids</taxon>
        <taxon>lamiids</taxon>
        <taxon>Boraginales</taxon>
        <taxon>Boraginaceae</taxon>
        <taxon>Boraginoideae</taxon>
        <taxon>Lithospermeae</taxon>
        <taxon>Lithospermum</taxon>
    </lineage>
</organism>
<dbReference type="AlphaFoldDB" id="A0AAV3PU24"/>
<dbReference type="EMBL" id="BAABME010002574">
    <property type="protein sequence ID" value="GAA0155234.1"/>
    <property type="molecule type" value="Genomic_DNA"/>
</dbReference>
<dbReference type="Proteomes" id="UP001454036">
    <property type="component" value="Unassembled WGS sequence"/>
</dbReference>
<protein>
    <submittedName>
        <fullName evidence="2">Uncharacterized protein</fullName>
    </submittedName>
</protein>
<accession>A0AAV3PU24</accession>
<evidence type="ECO:0000313" key="3">
    <source>
        <dbReference type="Proteomes" id="UP001454036"/>
    </source>
</evidence>
<feature type="region of interest" description="Disordered" evidence="1">
    <location>
        <begin position="1"/>
        <end position="69"/>
    </location>
</feature>
<name>A0AAV3PU24_LITER</name>
<evidence type="ECO:0000256" key="1">
    <source>
        <dbReference type="SAM" id="MobiDB-lite"/>
    </source>
</evidence>
<comment type="caution">
    <text evidence="2">The sequence shown here is derived from an EMBL/GenBank/DDBJ whole genome shotgun (WGS) entry which is preliminary data.</text>
</comment>
<gene>
    <name evidence="2" type="ORF">LIER_13005</name>
</gene>
<sequence length="302" mass="33247">MAIPQDVAESIARSLNDAHGEESLPTTEVFSVQPLAVRNPETVPTNPASTTSSTPAAPPTTHGAGASQTGMSAVNTAQRCVEPKDVPFSTMVGECRPLFRKSKVRKVPIAAIAATSTSNAEKRRAPEEGGPRLFSPHKKHTAQRPKQVEHVTISEDPPSTYPLPPAPVDNVNPPSPVSKEKKEAQEQCINEAKKLELLHSHHTRVEAEMMADFSKKRADETAQKLKAVEEAVPGQIEKAIRGYQFSKDFRREAGKDAAYCLCRFTRTYKEVNPAIVDNYCEFIQGYDKEWFTNCNLDAPLRI</sequence>
<reference evidence="2 3" key="1">
    <citation type="submission" date="2024-01" db="EMBL/GenBank/DDBJ databases">
        <title>The complete chloroplast genome sequence of Lithospermum erythrorhizon: insights into the phylogenetic relationship among Boraginaceae species and the maternal lineages of purple gromwells.</title>
        <authorList>
            <person name="Okada T."/>
            <person name="Watanabe K."/>
        </authorList>
    </citation>
    <scope>NUCLEOTIDE SEQUENCE [LARGE SCALE GENOMIC DNA]</scope>
</reference>
<feature type="region of interest" description="Disordered" evidence="1">
    <location>
        <begin position="115"/>
        <end position="185"/>
    </location>
</feature>
<keyword evidence="3" id="KW-1185">Reference proteome</keyword>
<feature type="compositionally biased region" description="Basic and acidic residues" evidence="1">
    <location>
        <begin position="120"/>
        <end position="130"/>
    </location>
</feature>
<proteinExistence type="predicted"/>
<feature type="compositionally biased region" description="Low complexity" evidence="1">
    <location>
        <begin position="44"/>
        <end position="67"/>
    </location>
</feature>
<evidence type="ECO:0000313" key="2">
    <source>
        <dbReference type="EMBL" id="GAA0155234.1"/>
    </source>
</evidence>